<dbReference type="InterPro" id="IPR005675">
    <property type="entry name" value="Citramal_synthase"/>
</dbReference>
<dbReference type="KEGG" id="sus:Acid_0177"/>
<dbReference type="SUPFAM" id="SSF110921">
    <property type="entry name" value="2-isopropylmalate synthase LeuA, allosteric (dimerisation) domain"/>
    <property type="match status" value="1"/>
</dbReference>
<evidence type="ECO:0000256" key="2">
    <source>
        <dbReference type="ARBA" id="ARBA00006154"/>
    </source>
</evidence>
<dbReference type="EMBL" id="CP000473">
    <property type="protein sequence ID" value="ABJ81191.1"/>
    <property type="molecule type" value="Genomic_DNA"/>
</dbReference>
<keyword evidence="3" id="KW-0028">Amino-acid biosynthesis</keyword>
<dbReference type="PANTHER" id="PTHR43538">
    <property type="entry name" value="ALPHA-IPM SYNTHASE/HOMOCITRATE SYNTHASE"/>
    <property type="match status" value="1"/>
</dbReference>
<dbReference type="InParanoid" id="Q02CM5"/>
<keyword evidence="6" id="KW-0100">Branched-chain amino acid biosynthesis</keyword>
<dbReference type="AlphaFoldDB" id="Q02CM5"/>
<protein>
    <recommendedName>
        <fullName evidence="8">Citramalate synthase</fullName>
        <ecNumber evidence="8">2.3.3.21</ecNumber>
    </recommendedName>
</protein>
<dbReference type="PROSITE" id="PS00815">
    <property type="entry name" value="AIPM_HOMOCIT_SYNTH_1"/>
    <property type="match status" value="1"/>
</dbReference>
<dbReference type="Gene3D" id="3.30.160.270">
    <property type="match status" value="1"/>
</dbReference>
<dbReference type="STRING" id="234267.Acid_0177"/>
<evidence type="ECO:0000259" key="10">
    <source>
        <dbReference type="PROSITE" id="PS50991"/>
    </source>
</evidence>
<evidence type="ECO:0000256" key="5">
    <source>
        <dbReference type="ARBA" id="ARBA00022679"/>
    </source>
</evidence>
<evidence type="ECO:0000256" key="1">
    <source>
        <dbReference type="ARBA" id="ARBA00004743"/>
    </source>
</evidence>
<evidence type="ECO:0000313" key="11">
    <source>
        <dbReference type="EMBL" id="ABJ81191.1"/>
    </source>
</evidence>
<evidence type="ECO:0000256" key="6">
    <source>
        <dbReference type="ARBA" id="ARBA00023304"/>
    </source>
</evidence>
<evidence type="ECO:0000256" key="8">
    <source>
        <dbReference type="NCBIfam" id="TIGR00977"/>
    </source>
</evidence>
<dbReference type="GO" id="GO:0009097">
    <property type="term" value="P:isoleucine biosynthetic process"/>
    <property type="evidence" value="ECO:0007669"/>
    <property type="project" value="UniProtKB-UniRule"/>
</dbReference>
<dbReference type="InterPro" id="IPR036230">
    <property type="entry name" value="LeuA_allosteric_dom_sf"/>
</dbReference>
<evidence type="ECO:0000256" key="3">
    <source>
        <dbReference type="ARBA" id="ARBA00022605"/>
    </source>
</evidence>
<evidence type="ECO:0000256" key="9">
    <source>
        <dbReference type="RuleBase" id="RU003523"/>
    </source>
</evidence>
<name>Q02CM5_SOLUE</name>
<dbReference type="SMART" id="SM00917">
    <property type="entry name" value="LeuA_dimer"/>
    <property type="match status" value="1"/>
</dbReference>
<sequence>MKIFTFDTTLRDGTQGESISFSVDDKLIIAQKLDDLGIDYIEGGWPGSNPKDKDFFARSGELNLKHSKLTAFGSTRFAKNPVEEDRNVKALVEAGTPVVSIFGKSWDLHVRRALGISLEENLVLISDTVGYIHGHGREVVYDAEHFFDGYTADPDYALRTLEAAHKAGASVLCLCDTNGGTVTGRLVEIVAEVRKRFDGIIGIHTHNDGDLAVANTIAAVEAGATHVQGCMNGYGERCGNANLASVIANLELKLGHTTVGPEKLAGLSSTCRFIAELANLPLRNDQPFVGKSAFAHKGGVHVSAVLKDSATYEHIKPEAVGNRQRVLVSDLSGRGNIIYKLKQHGLADRLEEDTRRVLLERIKQMEYEGYELEAAEGTFELLVREALHPGMHFFDVESYEVSTRAAGNAASHSTATVTLKSQDGVHSATETGHGPFDALQVCLRKCLSKLYPQIVDVRLTDYKVRVLDTNKGTAANVRVLIEWSDHRRSWSTVGVSDNVIEASWKALVDAIRLELMRLTEKDDTIEKAVEDYCWGV</sequence>
<dbReference type="InterPro" id="IPR002034">
    <property type="entry name" value="AIPM/Hcit_synth_CS"/>
</dbReference>
<evidence type="ECO:0000256" key="7">
    <source>
        <dbReference type="ARBA" id="ARBA00048263"/>
    </source>
</evidence>
<dbReference type="Pfam" id="PF08502">
    <property type="entry name" value="LeuA_dimer"/>
    <property type="match status" value="1"/>
</dbReference>
<comment type="similarity">
    <text evidence="2 9">Belongs to the alpha-IPM synthase/homocitrate synthase family.</text>
</comment>
<dbReference type="NCBIfam" id="TIGR00977">
    <property type="entry name" value="citramal_synth"/>
    <property type="match status" value="1"/>
</dbReference>
<dbReference type="Gene3D" id="1.10.238.260">
    <property type="match status" value="1"/>
</dbReference>
<dbReference type="InterPro" id="IPR000891">
    <property type="entry name" value="PYR_CT"/>
</dbReference>
<dbReference type="Pfam" id="PF22617">
    <property type="entry name" value="HCS_D2"/>
    <property type="match status" value="1"/>
</dbReference>
<dbReference type="PROSITE" id="PS50991">
    <property type="entry name" value="PYR_CT"/>
    <property type="match status" value="1"/>
</dbReference>
<organism evidence="11">
    <name type="scientific">Solibacter usitatus (strain Ellin6076)</name>
    <dbReference type="NCBI Taxonomy" id="234267"/>
    <lineage>
        <taxon>Bacteria</taxon>
        <taxon>Pseudomonadati</taxon>
        <taxon>Acidobacteriota</taxon>
        <taxon>Terriglobia</taxon>
        <taxon>Bryobacterales</taxon>
        <taxon>Solibacteraceae</taxon>
        <taxon>Candidatus Solibacter</taxon>
    </lineage>
</organism>
<dbReference type="SUPFAM" id="SSF51569">
    <property type="entry name" value="Aldolase"/>
    <property type="match status" value="1"/>
</dbReference>
<keyword evidence="5 9" id="KW-0808">Transferase</keyword>
<dbReference type="CDD" id="cd07941">
    <property type="entry name" value="DRE_TIM_LeuA3"/>
    <property type="match status" value="1"/>
</dbReference>
<dbReference type="Pfam" id="PF00682">
    <property type="entry name" value="HMGL-like"/>
    <property type="match status" value="1"/>
</dbReference>
<comment type="catalytic activity">
    <reaction evidence="7">
        <text>pyruvate + acetyl-CoA + H2O = (3R)-citramalate + CoA + H(+)</text>
        <dbReference type="Rhea" id="RHEA:19045"/>
        <dbReference type="ChEBI" id="CHEBI:15361"/>
        <dbReference type="ChEBI" id="CHEBI:15377"/>
        <dbReference type="ChEBI" id="CHEBI:15378"/>
        <dbReference type="ChEBI" id="CHEBI:30934"/>
        <dbReference type="ChEBI" id="CHEBI:57287"/>
        <dbReference type="ChEBI" id="CHEBI:57288"/>
        <dbReference type="EC" id="2.3.3.21"/>
    </reaction>
</comment>
<dbReference type="eggNOG" id="COG0119">
    <property type="taxonomic scope" value="Bacteria"/>
</dbReference>
<dbReference type="EC" id="2.3.3.21" evidence="8"/>
<dbReference type="GO" id="GO:0009098">
    <property type="term" value="P:L-leucine biosynthetic process"/>
    <property type="evidence" value="ECO:0007669"/>
    <property type="project" value="InterPro"/>
</dbReference>
<accession>Q02CM5</accession>
<dbReference type="HOGENOM" id="CLU_022158_7_0_0"/>
<dbReference type="InterPro" id="IPR013709">
    <property type="entry name" value="2-isopropylmalate_synth_dimer"/>
</dbReference>
<dbReference type="InterPro" id="IPR013785">
    <property type="entry name" value="Aldolase_TIM"/>
</dbReference>
<evidence type="ECO:0000256" key="4">
    <source>
        <dbReference type="ARBA" id="ARBA00022624"/>
    </source>
</evidence>
<dbReference type="GO" id="GO:0043714">
    <property type="term" value="F:(R)-citramalate synthase activity"/>
    <property type="evidence" value="ECO:0007669"/>
    <property type="project" value="UniProtKB-UniRule"/>
</dbReference>
<comment type="pathway">
    <text evidence="1">Amino-acid biosynthesis; L-isoleucine biosynthesis; 2-oxobutanoate from pyruvate: step 1/3.</text>
</comment>
<keyword evidence="11" id="KW-0012">Acyltransferase</keyword>
<proteinExistence type="inferred from homology"/>
<gene>
    <name evidence="11" type="ordered locus">Acid_0177</name>
</gene>
<keyword evidence="4" id="KW-0412">Isoleucine biosynthesis</keyword>
<dbReference type="OrthoDB" id="9804858at2"/>
<feature type="domain" description="Pyruvate carboxyltransferase" evidence="10">
    <location>
        <begin position="3"/>
        <end position="265"/>
    </location>
</feature>
<dbReference type="Gene3D" id="3.20.20.70">
    <property type="entry name" value="Aldolase class I"/>
    <property type="match status" value="1"/>
</dbReference>
<reference evidence="11" key="1">
    <citation type="submission" date="2006-10" db="EMBL/GenBank/DDBJ databases">
        <title>Complete sequence of Solibacter usitatus Ellin6076.</title>
        <authorList>
            <consortium name="US DOE Joint Genome Institute"/>
            <person name="Copeland A."/>
            <person name="Lucas S."/>
            <person name="Lapidus A."/>
            <person name="Barry K."/>
            <person name="Detter J.C."/>
            <person name="Glavina del Rio T."/>
            <person name="Hammon N."/>
            <person name="Israni S."/>
            <person name="Dalin E."/>
            <person name="Tice H."/>
            <person name="Pitluck S."/>
            <person name="Thompson L.S."/>
            <person name="Brettin T."/>
            <person name="Bruce D."/>
            <person name="Han C."/>
            <person name="Tapia R."/>
            <person name="Gilna P."/>
            <person name="Schmutz J."/>
            <person name="Larimer F."/>
            <person name="Land M."/>
            <person name="Hauser L."/>
            <person name="Kyrpides N."/>
            <person name="Mikhailova N."/>
            <person name="Janssen P.H."/>
            <person name="Kuske C.R."/>
            <person name="Richardson P."/>
        </authorList>
    </citation>
    <scope>NUCLEOTIDE SEQUENCE</scope>
    <source>
        <strain evidence="11">Ellin6076</strain>
    </source>
</reference>
<dbReference type="PANTHER" id="PTHR43538:SF1">
    <property type="entry name" value="(R)-CITRAMALATE SYNTHASE"/>
    <property type="match status" value="1"/>
</dbReference>
<dbReference type="GO" id="GO:0003852">
    <property type="term" value="F:2-isopropylmalate synthase activity"/>
    <property type="evidence" value="ECO:0007669"/>
    <property type="project" value="InterPro"/>
</dbReference>
<dbReference type="UniPathway" id="UPA00047">
    <property type="reaction ID" value="UER00066"/>
</dbReference>
<dbReference type="InterPro" id="IPR054691">
    <property type="entry name" value="LeuA/HCS_post-cat"/>
</dbReference>